<sequence length="73" mass="7263">MAGSAIGTLLVGRFVLDAASSSAGEPDTLVVAFAGAVVLVAVSLIPIVGGLVNFAVSTTGFGAVLFVLWERRG</sequence>
<dbReference type="InterPro" id="IPR058486">
    <property type="entry name" value="DUF8173"/>
</dbReference>
<reference evidence="3 4" key="1">
    <citation type="journal article" date="2019" name="Int. J. Syst. Evol. Microbiol.">
        <title>The Global Catalogue of Microorganisms (GCM) 10K type strain sequencing project: providing services to taxonomists for standard genome sequencing and annotation.</title>
        <authorList>
            <consortium name="The Broad Institute Genomics Platform"/>
            <consortium name="The Broad Institute Genome Sequencing Center for Infectious Disease"/>
            <person name="Wu L."/>
            <person name="Ma J."/>
        </authorList>
    </citation>
    <scope>NUCLEOTIDE SEQUENCE [LARGE SCALE GENOMIC DNA]</scope>
    <source>
        <strain evidence="3 4">YIM 94188</strain>
    </source>
</reference>
<dbReference type="EMBL" id="JBHSXH010000015">
    <property type="protein sequence ID" value="MFC6825387.1"/>
    <property type="molecule type" value="Genomic_DNA"/>
</dbReference>
<keyword evidence="1" id="KW-1133">Transmembrane helix</keyword>
<evidence type="ECO:0000259" key="2">
    <source>
        <dbReference type="Pfam" id="PF26514"/>
    </source>
</evidence>
<comment type="caution">
    <text evidence="3">The sequence shown here is derived from an EMBL/GenBank/DDBJ whole genome shotgun (WGS) entry which is preliminary data.</text>
</comment>
<dbReference type="Proteomes" id="UP001596408">
    <property type="component" value="Unassembled WGS sequence"/>
</dbReference>
<keyword evidence="1" id="KW-0812">Transmembrane</keyword>
<evidence type="ECO:0000313" key="4">
    <source>
        <dbReference type="Proteomes" id="UP001596408"/>
    </source>
</evidence>
<keyword evidence="4" id="KW-1185">Reference proteome</keyword>
<gene>
    <name evidence="3" type="ORF">ACFQEV_10380</name>
</gene>
<name>A0ABD5U0V7_9EURY</name>
<dbReference type="RefSeq" id="WP_379699828.1">
    <property type="nucleotide sequence ID" value="NZ_JBHSXH010000015.1"/>
</dbReference>
<feature type="domain" description="DUF8173" evidence="2">
    <location>
        <begin position="2"/>
        <end position="71"/>
    </location>
</feature>
<accession>A0ABD5U0V7</accession>
<organism evidence="3 4">
    <name type="scientific">Halopelagius fulvigenes</name>
    <dbReference type="NCBI Taxonomy" id="1198324"/>
    <lineage>
        <taxon>Archaea</taxon>
        <taxon>Methanobacteriati</taxon>
        <taxon>Methanobacteriota</taxon>
        <taxon>Stenosarchaea group</taxon>
        <taxon>Halobacteria</taxon>
        <taxon>Halobacteriales</taxon>
        <taxon>Haloferacaceae</taxon>
    </lineage>
</organism>
<protein>
    <recommendedName>
        <fullName evidence="2">DUF8173 domain-containing protein</fullName>
    </recommendedName>
</protein>
<evidence type="ECO:0000313" key="3">
    <source>
        <dbReference type="EMBL" id="MFC6825387.1"/>
    </source>
</evidence>
<dbReference type="Pfam" id="PF26514">
    <property type="entry name" value="DUF8173"/>
    <property type="match status" value="1"/>
</dbReference>
<keyword evidence="1" id="KW-0472">Membrane</keyword>
<dbReference type="AlphaFoldDB" id="A0ABD5U0V7"/>
<proteinExistence type="predicted"/>
<evidence type="ECO:0000256" key="1">
    <source>
        <dbReference type="SAM" id="Phobius"/>
    </source>
</evidence>
<feature type="transmembrane region" description="Helical" evidence="1">
    <location>
        <begin position="39"/>
        <end position="69"/>
    </location>
</feature>